<dbReference type="InterPro" id="IPR036271">
    <property type="entry name" value="Tet_transcr_reg_TetR-rel_C_sf"/>
</dbReference>
<evidence type="ECO:0000256" key="5">
    <source>
        <dbReference type="PROSITE-ProRule" id="PRU00335"/>
    </source>
</evidence>
<dbReference type="GO" id="GO:0003700">
    <property type="term" value="F:DNA-binding transcription factor activity"/>
    <property type="evidence" value="ECO:0007669"/>
    <property type="project" value="TreeGrafter"/>
</dbReference>
<dbReference type="SUPFAM" id="SSF48498">
    <property type="entry name" value="Tetracyclin repressor-like, C-terminal domain"/>
    <property type="match status" value="1"/>
</dbReference>
<feature type="domain" description="HTH tetR-type" evidence="6">
    <location>
        <begin position="8"/>
        <end position="68"/>
    </location>
</feature>
<evidence type="ECO:0000313" key="8">
    <source>
        <dbReference type="Proteomes" id="UP000564496"/>
    </source>
</evidence>
<keyword evidence="4" id="KW-0804">Transcription</keyword>
<dbReference type="InterPro" id="IPR039538">
    <property type="entry name" value="BetI_C"/>
</dbReference>
<dbReference type="InterPro" id="IPR009057">
    <property type="entry name" value="Homeodomain-like_sf"/>
</dbReference>
<sequence>MPRPSVEAERKEQILAAACTVLADKGFTALRIADVAKEIGTSTGTVHYYFDTKRDLTTAAFEWNFARSLERRQHILDLHDDPRSELRAFVESYLPTDEETVRAWHVWAELWVEALHDAELARLNERVYGAWRTIVRSIIEHGQRVGHFRAGDPTSMANALISMIDGLSLQVLLGSEQLGVDQMRAVCDQALASFDVPVAT</sequence>
<dbReference type="PANTHER" id="PTHR30055:SF234">
    <property type="entry name" value="HTH-TYPE TRANSCRIPTIONAL REGULATOR BETI"/>
    <property type="match status" value="1"/>
</dbReference>
<evidence type="ECO:0000313" key="7">
    <source>
        <dbReference type="EMBL" id="NYI78539.1"/>
    </source>
</evidence>
<keyword evidence="8" id="KW-1185">Reference proteome</keyword>
<dbReference type="Proteomes" id="UP000564496">
    <property type="component" value="Unassembled WGS sequence"/>
</dbReference>
<evidence type="ECO:0000256" key="4">
    <source>
        <dbReference type="ARBA" id="ARBA00023163"/>
    </source>
</evidence>
<dbReference type="EMBL" id="JACBZR010000001">
    <property type="protein sequence ID" value="NYI78539.1"/>
    <property type="molecule type" value="Genomic_DNA"/>
</dbReference>
<feature type="DNA-binding region" description="H-T-H motif" evidence="5">
    <location>
        <begin position="31"/>
        <end position="50"/>
    </location>
</feature>
<dbReference type="PRINTS" id="PR00455">
    <property type="entry name" value="HTHTETR"/>
</dbReference>
<dbReference type="AlphaFoldDB" id="A0A7Z0DMT8"/>
<gene>
    <name evidence="7" type="ORF">BJ988_003187</name>
</gene>
<comment type="caution">
    <text evidence="7">The sequence shown here is derived from an EMBL/GenBank/DDBJ whole genome shotgun (WGS) entry which is preliminary data.</text>
</comment>
<evidence type="ECO:0000256" key="2">
    <source>
        <dbReference type="ARBA" id="ARBA00023015"/>
    </source>
</evidence>
<dbReference type="InterPro" id="IPR001647">
    <property type="entry name" value="HTH_TetR"/>
</dbReference>
<proteinExistence type="predicted"/>
<organism evidence="7 8">
    <name type="scientific">Nocardioides panzhihuensis</name>
    <dbReference type="NCBI Taxonomy" id="860243"/>
    <lineage>
        <taxon>Bacteria</taxon>
        <taxon>Bacillati</taxon>
        <taxon>Actinomycetota</taxon>
        <taxon>Actinomycetes</taxon>
        <taxon>Propionibacteriales</taxon>
        <taxon>Nocardioidaceae</taxon>
        <taxon>Nocardioides</taxon>
    </lineage>
</organism>
<evidence type="ECO:0000256" key="1">
    <source>
        <dbReference type="ARBA" id="ARBA00022491"/>
    </source>
</evidence>
<dbReference type="Pfam" id="PF13977">
    <property type="entry name" value="TetR_C_6"/>
    <property type="match status" value="1"/>
</dbReference>
<keyword evidence="1" id="KW-0678">Repressor</keyword>
<name>A0A7Z0DMT8_9ACTN</name>
<dbReference type="PANTHER" id="PTHR30055">
    <property type="entry name" value="HTH-TYPE TRANSCRIPTIONAL REGULATOR RUTR"/>
    <property type="match status" value="1"/>
</dbReference>
<dbReference type="Gene3D" id="1.10.357.10">
    <property type="entry name" value="Tetracycline Repressor, domain 2"/>
    <property type="match status" value="1"/>
</dbReference>
<keyword evidence="2" id="KW-0805">Transcription regulation</keyword>
<dbReference type="InterPro" id="IPR050109">
    <property type="entry name" value="HTH-type_TetR-like_transc_reg"/>
</dbReference>
<dbReference type="GO" id="GO:0000976">
    <property type="term" value="F:transcription cis-regulatory region binding"/>
    <property type="evidence" value="ECO:0007669"/>
    <property type="project" value="TreeGrafter"/>
</dbReference>
<accession>A0A7Z0DMT8</accession>
<evidence type="ECO:0000256" key="3">
    <source>
        <dbReference type="ARBA" id="ARBA00023125"/>
    </source>
</evidence>
<dbReference type="SUPFAM" id="SSF46689">
    <property type="entry name" value="Homeodomain-like"/>
    <property type="match status" value="1"/>
</dbReference>
<keyword evidence="3 5" id="KW-0238">DNA-binding</keyword>
<dbReference type="PROSITE" id="PS50977">
    <property type="entry name" value="HTH_TETR_2"/>
    <property type="match status" value="1"/>
</dbReference>
<reference evidence="7 8" key="1">
    <citation type="submission" date="2020-07" db="EMBL/GenBank/DDBJ databases">
        <title>Sequencing the genomes of 1000 actinobacteria strains.</title>
        <authorList>
            <person name="Klenk H.-P."/>
        </authorList>
    </citation>
    <scope>NUCLEOTIDE SEQUENCE [LARGE SCALE GENOMIC DNA]</scope>
    <source>
        <strain evidence="7 8">DSM 26487</strain>
    </source>
</reference>
<protein>
    <submittedName>
        <fullName evidence="7">AcrR family transcriptional regulator</fullName>
    </submittedName>
</protein>
<dbReference type="Pfam" id="PF00440">
    <property type="entry name" value="TetR_N"/>
    <property type="match status" value="1"/>
</dbReference>
<evidence type="ECO:0000259" key="6">
    <source>
        <dbReference type="PROSITE" id="PS50977"/>
    </source>
</evidence>
<dbReference type="RefSeq" id="WP_179658850.1">
    <property type="nucleotide sequence ID" value="NZ_JACBZR010000001.1"/>
</dbReference>